<dbReference type="Proteomes" id="UP000335415">
    <property type="component" value="Unassembled WGS sequence"/>
</dbReference>
<name>A0A5J5FZ76_9GAMM</name>
<protein>
    <submittedName>
        <fullName evidence="2">Uncharacterized protein</fullName>
    </submittedName>
</protein>
<evidence type="ECO:0000313" key="3">
    <source>
        <dbReference type="Proteomes" id="UP000335415"/>
    </source>
</evidence>
<proteinExistence type="predicted"/>
<keyword evidence="1" id="KW-0472">Membrane</keyword>
<keyword evidence="1" id="KW-0812">Transmembrane</keyword>
<feature type="transmembrane region" description="Helical" evidence="1">
    <location>
        <begin position="218"/>
        <end position="244"/>
    </location>
</feature>
<feature type="transmembrane region" description="Helical" evidence="1">
    <location>
        <begin position="189"/>
        <end position="212"/>
    </location>
</feature>
<feature type="transmembrane region" description="Helical" evidence="1">
    <location>
        <begin position="106"/>
        <end position="128"/>
    </location>
</feature>
<feature type="transmembrane region" description="Helical" evidence="1">
    <location>
        <begin position="62"/>
        <end position="86"/>
    </location>
</feature>
<gene>
    <name evidence="2" type="ORF">FJU30_13410</name>
</gene>
<feature type="transmembrane region" description="Helical" evidence="1">
    <location>
        <begin position="265"/>
        <end position="286"/>
    </location>
</feature>
<organism evidence="2 3">
    <name type="scientific">Affinibrenneria salicis</name>
    <dbReference type="NCBI Taxonomy" id="2590031"/>
    <lineage>
        <taxon>Bacteria</taxon>
        <taxon>Pseudomonadati</taxon>
        <taxon>Pseudomonadota</taxon>
        <taxon>Gammaproteobacteria</taxon>
        <taxon>Enterobacterales</taxon>
        <taxon>Pectobacteriaceae</taxon>
        <taxon>Affinibrenneria</taxon>
    </lineage>
</organism>
<keyword evidence="3" id="KW-1185">Reference proteome</keyword>
<dbReference type="AlphaFoldDB" id="A0A5J5FZ76"/>
<dbReference type="RefSeq" id="WP_150435480.1">
    <property type="nucleotide sequence ID" value="NZ_VYKJ01000006.1"/>
</dbReference>
<feature type="transmembrane region" description="Helical" evidence="1">
    <location>
        <begin position="148"/>
        <end position="168"/>
    </location>
</feature>
<keyword evidence="1" id="KW-1133">Transmembrane helix</keyword>
<dbReference type="OrthoDB" id="6636331at2"/>
<accession>A0A5J5FZ76</accession>
<reference evidence="2 3" key="1">
    <citation type="submission" date="2019-09" db="EMBL/GenBank/DDBJ databases">
        <authorList>
            <person name="Li Y."/>
        </authorList>
    </citation>
    <scope>NUCLEOTIDE SEQUENCE [LARGE SCALE GENOMIC DNA]</scope>
    <source>
        <strain evidence="2 3">L3-3HA</strain>
    </source>
</reference>
<sequence>MEGIKEIELTSFFNNAKKCFLYALKISPICILLSITVVWGYLGHFSRLDLLIGAIDNKTTLLSIFGSFIFISVLMSFVFVLPSFNLMLFSSFVNESYIANTKKMPYITLIMIISMLLSVLILSSDGFYEFSKKHVYIEKVLLYIDEPFRSLLISFIVSIVFTVFPLKVKNTHAYRDSGFKKFIKITGSIFATLFICFLASISISLSISLLLMNMDGHTFYGFVYAFFFLSFYSVLSLFPAMIFYSRNFSFNNNGVFDFEVAKETIFSVLASLFLVFFFWPNGFLFISSNTLSTIGVLDKRTHYYHVTSDKYYKELFPNSIWDTKYLKDRSDFFIKAVNMFSLDGKNLVCPEYVENLRRKTLISSFDHFPPKQDKNLTENFKSMAKGCVVLSSDEFKQWDTIINAEGEFKI</sequence>
<evidence type="ECO:0000256" key="1">
    <source>
        <dbReference type="SAM" id="Phobius"/>
    </source>
</evidence>
<feature type="transmembrane region" description="Helical" evidence="1">
    <location>
        <begin position="20"/>
        <end position="42"/>
    </location>
</feature>
<evidence type="ECO:0000313" key="2">
    <source>
        <dbReference type="EMBL" id="KAA8999335.1"/>
    </source>
</evidence>
<dbReference type="EMBL" id="VYKJ01000006">
    <property type="protein sequence ID" value="KAA8999335.1"/>
    <property type="molecule type" value="Genomic_DNA"/>
</dbReference>
<comment type="caution">
    <text evidence="2">The sequence shown here is derived from an EMBL/GenBank/DDBJ whole genome shotgun (WGS) entry which is preliminary data.</text>
</comment>